<comment type="similarity">
    <text evidence="1">Belongs to the cullin family.</text>
</comment>
<evidence type="ECO:0000313" key="3">
    <source>
        <dbReference type="EMBL" id="KDP23502.1"/>
    </source>
</evidence>
<evidence type="ECO:0000259" key="2">
    <source>
        <dbReference type="Pfam" id="PF00888"/>
    </source>
</evidence>
<dbReference type="Gene3D" id="1.20.1310.10">
    <property type="entry name" value="Cullin Repeats"/>
    <property type="match status" value="2"/>
</dbReference>
<organism evidence="3 4">
    <name type="scientific">Jatropha curcas</name>
    <name type="common">Barbados nut</name>
    <dbReference type="NCBI Taxonomy" id="180498"/>
    <lineage>
        <taxon>Eukaryota</taxon>
        <taxon>Viridiplantae</taxon>
        <taxon>Streptophyta</taxon>
        <taxon>Embryophyta</taxon>
        <taxon>Tracheophyta</taxon>
        <taxon>Spermatophyta</taxon>
        <taxon>Magnoliopsida</taxon>
        <taxon>eudicotyledons</taxon>
        <taxon>Gunneridae</taxon>
        <taxon>Pentapetalae</taxon>
        <taxon>rosids</taxon>
        <taxon>fabids</taxon>
        <taxon>Malpighiales</taxon>
        <taxon>Euphorbiaceae</taxon>
        <taxon>Crotonoideae</taxon>
        <taxon>Jatropheae</taxon>
        <taxon>Jatropha</taxon>
    </lineage>
</organism>
<dbReference type="InterPro" id="IPR016159">
    <property type="entry name" value="Cullin_repeat-like_dom_sf"/>
</dbReference>
<feature type="domain" description="Cullin N-terminal" evidence="2">
    <location>
        <begin position="45"/>
        <end position="293"/>
    </location>
</feature>
<dbReference type="PANTHER" id="PTHR11932">
    <property type="entry name" value="CULLIN"/>
    <property type="match status" value="1"/>
</dbReference>
<protein>
    <recommendedName>
        <fullName evidence="2">Cullin N-terminal domain-containing protein</fullName>
    </recommendedName>
</protein>
<accession>A0A067JHZ8</accession>
<evidence type="ECO:0000313" key="4">
    <source>
        <dbReference type="Proteomes" id="UP000027138"/>
    </source>
</evidence>
<evidence type="ECO:0000256" key="1">
    <source>
        <dbReference type="ARBA" id="ARBA00006019"/>
    </source>
</evidence>
<proteinExistence type="inferred from homology"/>
<gene>
    <name evidence="3" type="ORF">JCGZ_23335</name>
</gene>
<dbReference type="InterPro" id="IPR001373">
    <property type="entry name" value="Cullin_N"/>
</dbReference>
<dbReference type="EMBL" id="KK915213">
    <property type="protein sequence ID" value="KDP23502.1"/>
    <property type="molecule type" value="Genomic_DNA"/>
</dbReference>
<dbReference type="InterPro" id="IPR045093">
    <property type="entry name" value="Cullin"/>
</dbReference>
<dbReference type="STRING" id="180498.A0A067JHZ8"/>
<dbReference type="OrthoDB" id="828394at2759"/>
<reference evidence="3 4" key="1">
    <citation type="journal article" date="2014" name="PLoS ONE">
        <title>Global Analysis of Gene Expression Profiles in Physic Nut (Jatropha curcas L.) Seedlings Exposed to Salt Stress.</title>
        <authorList>
            <person name="Zhang L."/>
            <person name="Zhang C."/>
            <person name="Wu P."/>
            <person name="Chen Y."/>
            <person name="Li M."/>
            <person name="Jiang H."/>
            <person name="Wu G."/>
        </authorList>
    </citation>
    <scope>NUCLEOTIDE SEQUENCE [LARGE SCALE GENOMIC DNA]</scope>
    <source>
        <strain evidence="4">cv. GZQX0401</strain>
        <tissue evidence="3">Young leaves</tissue>
    </source>
</reference>
<sequence>MMLLTQQPGPILDIPMTSEEGLKKIDDAMLRKKMIAEGRSVAPFTTAQNMEIYDCVYNLCTQKSKNYSEEIYEKYLNYLEEWIMDKVIPRLLGKHGAALLTEVTESWSEFKAFADSSYKFVEFLDRWYVPRREYTSLVDAPRRYFCILVCDKLYGQIQEATLSLITQEREGKVIDRNLLKDVFGFMGSEGKGTTNYYEKFEQIMLAEAAAYYSELSMEWWFWRDSFTNYLRKVDWCLIQEEARAEVYPRKKTKAKLLNVMKYILLERNANRWAQKRKAEEITADDQQLLSKYASLSLLDEGDLASVGVEPDQ</sequence>
<dbReference type="SUPFAM" id="SSF74788">
    <property type="entry name" value="Cullin repeat-like"/>
    <property type="match status" value="1"/>
</dbReference>
<dbReference type="GO" id="GO:0006511">
    <property type="term" value="P:ubiquitin-dependent protein catabolic process"/>
    <property type="evidence" value="ECO:0007669"/>
    <property type="project" value="InterPro"/>
</dbReference>
<name>A0A067JHZ8_JATCU</name>
<dbReference type="Proteomes" id="UP000027138">
    <property type="component" value="Unassembled WGS sequence"/>
</dbReference>
<dbReference type="Pfam" id="PF00888">
    <property type="entry name" value="Cullin"/>
    <property type="match status" value="1"/>
</dbReference>
<dbReference type="GO" id="GO:0031625">
    <property type="term" value="F:ubiquitin protein ligase binding"/>
    <property type="evidence" value="ECO:0007669"/>
    <property type="project" value="InterPro"/>
</dbReference>
<keyword evidence="4" id="KW-1185">Reference proteome</keyword>
<dbReference type="AlphaFoldDB" id="A0A067JHZ8"/>